<dbReference type="RefSeq" id="WP_092465005.1">
    <property type="nucleotide sequence ID" value="NZ_FMJB01000044.1"/>
</dbReference>
<comment type="similarity">
    <text evidence="3">Belongs to the HAD-like hydrolase superfamily. CbbY/CbbZ/Gph/YieH family.</text>
</comment>
<keyword evidence="6" id="KW-1185">Reference proteome</keyword>
<dbReference type="GO" id="GO:0005829">
    <property type="term" value="C:cytosol"/>
    <property type="evidence" value="ECO:0007669"/>
    <property type="project" value="TreeGrafter"/>
</dbReference>
<dbReference type="EMBL" id="FMJB01000044">
    <property type="protein sequence ID" value="SCM67158.1"/>
    <property type="molecule type" value="Genomic_DNA"/>
</dbReference>
<dbReference type="InterPro" id="IPR023198">
    <property type="entry name" value="PGP-like_dom2"/>
</dbReference>
<dbReference type="PANTHER" id="PTHR43434">
    <property type="entry name" value="PHOSPHOGLYCOLATE PHOSPHATASE"/>
    <property type="match status" value="1"/>
</dbReference>
<dbReference type="GO" id="GO:0006281">
    <property type="term" value="P:DNA repair"/>
    <property type="evidence" value="ECO:0007669"/>
    <property type="project" value="TreeGrafter"/>
</dbReference>
<comment type="catalytic activity">
    <reaction evidence="1">
        <text>2-phosphoglycolate + H2O = glycolate + phosphate</text>
        <dbReference type="Rhea" id="RHEA:14369"/>
        <dbReference type="ChEBI" id="CHEBI:15377"/>
        <dbReference type="ChEBI" id="CHEBI:29805"/>
        <dbReference type="ChEBI" id="CHEBI:43474"/>
        <dbReference type="ChEBI" id="CHEBI:58033"/>
        <dbReference type="EC" id="3.1.3.18"/>
    </reaction>
</comment>
<dbReference type="Pfam" id="PF00702">
    <property type="entry name" value="Hydrolase"/>
    <property type="match status" value="1"/>
</dbReference>
<name>A0A1M4MZI9_9RHOB</name>
<dbReference type="AlphaFoldDB" id="A0A1M4MZI9"/>
<evidence type="ECO:0000256" key="1">
    <source>
        <dbReference type="ARBA" id="ARBA00000830"/>
    </source>
</evidence>
<dbReference type="NCBIfam" id="TIGR01549">
    <property type="entry name" value="HAD-SF-IA-v1"/>
    <property type="match status" value="1"/>
</dbReference>
<accession>A0A1M4MZI9</accession>
<dbReference type="SFLD" id="SFLDG01129">
    <property type="entry name" value="C1.5:_HAD__Beta-PGM__Phosphata"/>
    <property type="match status" value="1"/>
</dbReference>
<dbReference type="SUPFAM" id="SSF56784">
    <property type="entry name" value="HAD-like"/>
    <property type="match status" value="1"/>
</dbReference>
<proteinExistence type="inferred from homology"/>
<evidence type="ECO:0000256" key="4">
    <source>
        <dbReference type="ARBA" id="ARBA00013078"/>
    </source>
</evidence>
<dbReference type="InterPro" id="IPR006439">
    <property type="entry name" value="HAD-SF_hydro_IA"/>
</dbReference>
<dbReference type="GO" id="GO:0008967">
    <property type="term" value="F:phosphoglycolate phosphatase activity"/>
    <property type="evidence" value="ECO:0007669"/>
    <property type="project" value="UniProtKB-EC"/>
</dbReference>
<dbReference type="Proteomes" id="UP000184085">
    <property type="component" value="Unassembled WGS sequence"/>
</dbReference>
<sequence length="242" mass="25691">MSAPVKGILFDKDGTLFDFNATWAAWAYDFLTDLAGGDASKAAFLAGTLGFDYAHRSFHPESPVIAGTPEEIAQYIMPFVQDVPDAELLDRMNQSAANAPQIEAVPLAPLLDQMRAAGLRLGVATNDAELPARSHLGRAGVLDKFDFIAGFDSGFGGKPAPGQMLAFADQGELDPAHVVMVGDSLHDLHAGRAAGMRCVGVLTGLATGPDLSEHADVVLPDIGFLPDWLKQQGLWPVPETLR</sequence>
<dbReference type="InterPro" id="IPR023214">
    <property type="entry name" value="HAD_sf"/>
</dbReference>
<gene>
    <name evidence="5" type="ORF">KARMA_1346</name>
</gene>
<dbReference type="PRINTS" id="PR00413">
    <property type="entry name" value="HADHALOGNASE"/>
</dbReference>
<protein>
    <recommendedName>
        <fullName evidence="4">phosphoglycolate phosphatase</fullName>
        <ecNumber evidence="4">3.1.3.18</ecNumber>
    </recommendedName>
</protein>
<dbReference type="InterPro" id="IPR036412">
    <property type="entry name" value="HAD-like_sf"/>
</dbReference>
<evidence type="ECO:0000313" key="6">
    <source>
        <dbReference type="Proteomes" id="UP000184085"/>
    </source>
</evidence>
<dbReference type="PANTHER" id="PTHR43434:SF1">
    <property type="entry name" value="PHOSPHOGLYCOLATE PHOSPHATASE"/>
    <property type="match status" value="1"/>
</dbReference>
<dbReference type="EC" id="3.1.3.18" evidence="4"/>
<dbReference type="Gene3D" id="3.40.50.1000">
    <property type="entry name" value="HAD superfamily/HAD-like"/>
    <property type="match status" value="1"/>
</dbReference>
<organism evidence="5 6">
    <name type="scientific">Donghicola eburneus</name>
    <dbReference type="NCBI Taxonomy" id="393278"/>
    <lineage>
        <taxon>Bacteria</taxon>
        <taxon>Pseudomonadati</taxon>
        <taxon>Pseudomonadota</taxon>
        <taxon>Alphaproteobacteria</taxon>
        <taxon>Rhodobacterales</taxon>
        <taxon>Roseobacteraceae</taxon>
        <taxon>Donghicola</taxon>
    </lineage>
</organism>
<comment type="pathway">
    <text evidence="2">Organic acid metabolism; glycolate biosynthesis; glycolate from 2-phosphoglycolate: step 1/1.</text>
</comment>
<dbReference type="SFLD" id="SFLDS00003">
    <property type="entry name" value="Haloacid_Dehalogenase"/>
    <property type="match status" value="1"/>
</dbReference>
<dbReference type="Gene3D" id="1.10.150.240">
    <property type="entry name" value="Putative phosphatase, domain 2"/>
    <property type="match status" value="1"/>
</dbReference>
<dbReference type="InterPro" id="IPR050155">
    <property type="entry name" value="HAD-like_hydrolase_sf"/>
</dbReference>
<dbReference type="CDD" id="cd01427">
    <property type="entry name" value="HAD_like"/>
    <property type="match status" value="1"/>
</dbReference>
<reference evidence="6" key="1">
    <citation type="submission" date="2016-09" db="EMBL/GenBank/DDBJ databases">
        <authorList>
            <person name="Wibberg D."/>
        </authorList>
    </citation>
    <scope>NUCLEOTIDE SEQUENCE [LARGE SCALE GENOMIC DNA]</scope>
</reference>
<evidence type="ECO:0000313" key="5">
    <source>
        <dbReference type="EMBL" id="SCM67158.1"/>
    </source>
</evidence>
<evidence type="ECO:0000256" key="2">
    <source>
        <dbReference type="ARBA" id="ARBA00004818"/>
    </source>
</evidence>
<evidence type="ECO:0000256" key="3">
    <source>
        <dbReference type="ARBA" id="ARBA00006171"/>
    </source>
</evidence>